<organism evidence="1">
    <name type="scientific">marine sediment metagenome</name>
    <dbReference type="NCBI Taxonomy" id="412755"/>
    <lineage>
        <taxon>unclassified sequences</taxon>
        <taxon>metagenomes</taxon>
        <taxon>ecological metagenomes</taxon>
    </lineage>
</organism>
<sequence>MSILFSPDGSLNVAVDPSDLPEAEGRSGAMVRCKNMRTNENGKAITRDGSTKLNSSAIETAIWWIEEQAGSRFSFAGTQIYEDESSIDTGLTNAQWAAIKYNAFNDTTDNIFALNGTDRKRIESSTVYEWGIAAPTTAPILTTGQSTGLTGMYNVRYTYLRKVDSVIVAESNPSNPASSYKELTDQSLAVDVADSADSQVTHVRLYRTLAGGVIYYADQDVPKNLYTHGLSQTWEDTEDYFSGDAYKFTITDSTNSTENSYTWEEEYHSDINDSSGYVDGSNWWDENVNAYERYLAILAEQGALGSNINWP</sequence>
<accession>A0A0F9C541</accession>
<dbReference type="AlphaFoldDB" id="A0A0F9C541"/>
<comment type="caution">
    <text evidence="1">The sequence shown here is derived from an EMBL/GenBank/DDBJ whole genome shotgun (WGS) entry which is preliminary data.</text>
</comment>
<evidence type="ECO:0000313" key="1">
    <source>
        <dbReference type="EMBL" id="KKL21412.1"/>
    </source>
</evidence>
<gene>
    <name evidence="1" type="ORF">LCGC14_2445730</name>
</gene>
<reference evidence="1" key="1">
    <citation type="journal article" date="2015" name="Nature">
        <title>Complex archaea that bridge the gap between prokaryotes and eukaryotes.</title>
        <authorList>
            <person name="Spang A."/>
            <person name="Saw J.H."/>
            <person name="Jorgensen S.L."/>
            <person name="Zaremba-Niedzwiedzka K."/>
            <person name="Martijn J."/>
            <person name="Lind A.E."/>
            <person name="van Eijk R."/>
            <person name="Schleper C."/>
            <person name="Guy L."/>
            <person name="Ettema T.J."/>
        </authorList>
    </citation>
    <scope>NUCLEOTIDE SEQUENCE</scope>
</reference>
<protein>
    <submittedName>
        <fullName evidence="1">Uncharacterized protein</fullName>
    </submittedName>
</protein>
<dbReference type="EMBL" id="LAZR01037742">
    <property type="protein sequence ID" value="KKL21412.1"/>
    <property type="molecule type" value="Genomic_DNA"/>
</dbReference>
<name>A0A0F9C541_9ZZZZ</name>
<proteinExistence type="predicted"/>